<evidence type="ECO:0000313" key="2">
    <source>
        <dbReference type="Proteomes" id="UP000075243"/>
    </source>
</evidence>
<evidence type="ECO:0000313" key="1">
    <source>
        <dbReference type="EMBL" id="KYP36334.1"/>
    </source>
</evidence>
<dbReference type="EMBL" id="KQ484231">
    <property type="protein sequence ID" value="KYP36334.1"/>
    <property type="molecule type" value="Genomic_DNA"/>
</dbReference>
<sequence>MAVCFKGSTICIDPTSSQTGSQQGIHPNAMSMYPILSPPKNLFPLISSSNLSITSLASFTVFSCSSPLPHIASHDVFASCYITFSFKNYLFNSCRKLLKALLNSGLIVHGPIAMCPSKEFI</sequence>
<keyword evidence="2" id="KW-1185">Reference proteome</keyword>
<dbReference type="Proteomes" id="UP000075243">
    <property type="component" value="Unassembled WGS sequence"/>
</dbReference>
<accession>A0A151R185</accession>
<gene>
    <name evidence="1" type="ORF">KK1_042556</name>
</gene>
<dbReference type="Gramene" id="C.cajan_37030.t">
    <property type="protein sequence ID" value="C.cajan_37030.t.cds1"/>
    <property type="gene ID" value="C.cajan_37030"/>
</dbReference>
<proteinExistence type="predicted"/>
<dbReference type="AlphaFoldDB" id="A0A151R185"/>
<organism evidence="1 2">
    <name type="scientific">Cajanus cajan</name>
    <name type="common">Pigeon pea</name>
    <name type="synonym">Cajanus indicus</name>
    <dbReference type="NCBI Taxonomy" id="3821"/>
    <lineage>
        <taxon>Eukaryota</taxon>
        <taxon>Viridiplantae</taxon>
        <taxon>Streptophyta</taxon>
        <taxon>Embryophyta</taxon>
        <taxon>Tracheophyta</taxon>
        <taxon>Spermatophyta</taxon>
        <taxon>Magnoliopsida</taxon>
        <taxon>eudicotyledons</taxon>
        <taxon>Gunneridae</taxon>
        <taxon>Pentapetalae</taxon>
        <taxon>rosids</taxon>
        <taxon>fabids</taxon>
        <taxon>Fabales</taxon>
        <taxon>Fabaceae</taxon>
        <taxon>Papilionoideae</taxon>
        <taxon>50 kb inversion clade</taxon>
        <taxon>NPAAA clade</taxon>
        <taxon>indigoferoid/millettioid clade</taxon>
        <taxon>Phaseoleae</taxon>
        <taxon>Cajanus</taxon>
    </lineage>
</organism>
<name>A0A151R185_CAJCA</name>
<reference evidence="1" key="1">
    <citation type="journal article" date="2012" name="Nat. Biotechnol.">
        <title>Draft genome sequence of pigeonpea (Cajanus cajan), an orphan legume crop of resource-poor farmers.</title>
        <authorList>
            <person name="Varshney R.K."/>
            <person name="Chen W."/>
            <person name="Li Y."/>
            <person name="Bharti A.K."/>
            <person name="Saxena R.K."/>
            <person name="Schlueter J.A."/>
            <person name="Donoghue M.T."/>
            <person name="Azam S."/>
            <person name="Fan G."/>
            <person name="Whaley A.M."/>
            <person name="Farmer A.D."/>
            <person name="Sheridan J."/>
            <person name="Iwata A."/>
            <person name="Tuteja R."/>
            <person name="Penmetsa R.V."/>
            <person name="Wu W."/>
            <person name="Upadhyaya H.D."/>
            <person name="Yang S.P."/>
            <person name="Shah T."/>
            <person name="Saxena K.B."/>
            <person name="Michael T."/>
            <person name="McCombie W.R."/>
            <person name="Yang B."/>
            <person name="Zhang G."/>
            <person name="Yang H."/>
            <person name="Wang J."/>
            <person name="Spillane C."/>
            <person name="Cook D.R."/>
            <person name="May G.D."/>
            <person name="Xu X."/>
            <person name="Jackson S.A."/>
        </authorList>
    </citation>
    <scope>NUCLEOTIDE SEQUENCE [LARGE SCALE GENOMIC DNA]</scope>
</reference>
<protein>
    <submittedName>
        <fullName evidence="1">Uncharacterized protein</fullName>
    </submittedName>
</protein>